<dbReference type="EMBL" id="JPKZ01001475">
    <property type="protein sequence ID" value="KHN81694.1"/>
    <property type="molecule type" value="Genomic_DNA"/>
</dbReference>
<evidence type="ECO:0000313" key="1">
    <source>
        <dbReference type="EMBL" id="KHN81694.1"/>
    </source>
</evidence>
<dbReference type="OrthoDB" id="24683at2759"/>
<proteinExistence type="predicted"/>
<organism evidence="1 2">
    <name type="scientific">Toxocara canis</name>
    <name type="common">Canine roundworm</name>
    <dbReference type="NCBI Taxonomy" id="6265"/>
    <lineage>
        <taxon>Eukaryota</taxon>
        <taxon>Metazoa</taxon>
        <taxon>Ecdysozoa</taxon>
        <taxon>Nematoda</taxon>
        <taxon>Chromadorea</taxon>
        <taxon>Rhabditida</taxon>
        <taxon>Spirurina</taxon>
        <taxon>Ascaridomorpha</taxon>
        <taxon>Ascaridoidea</taxon>
        <taxon>Toxocaridae</taxon>
        <taxon>Toxocara</taxon>
    </lineage>
</organism>
<dbReference type="Proteomes" id="UP000031036">
    <property type="component" value="Unassembled WGS sequence"/>
</dbReference>
<dbReference type="STRING" id="6265.A0A0B2VJX9"/>
<dbReference type="Gene3D" id="3.30.930.10">
    <property type="entry name" value="Bira Bifunctional Protein, Domain 2"/>
    <property type="match status" value="1"/>
</dbReference>
<dbReference type="SUPFAM" id="SSF55681">
    <property type="entry name" value="Class II aaRS and biotin synthetases"/>
    <property type="match status" value="1"/>
</dbReference>
<accession>A0A0B2VJX9</accession>
<dbReference type="OMA" id="KNEWPIS"/>
<name>A0A0B2VJX9_TOXCA</name>
<dbReference type="AlphaFoldDB" id="A0A0B2VJX9"/>
<keyword evidence="2" id="KW-1185">Reference proteome</keyword>
<reference evidence="1 2" key="1">
    <citation type="submission" date="2014-11" db="EMBL/GenBank/DDBJ databases">
        <title>Genetic blueprint of the zoonotic pathogen Toxocara canis.</title>
        <authorList>
            <person name="Zhu X.-Q."/>
            <person name="Korhonen P.K."/>
            <person name="Cai H."/>
            <person name="Young N.D."/>
            <person name="Nejsum P."/>
            <person name="von Samson-Himmelstjerna G."/>
            <person name="Boag P.R."/>
            <person name="Tan P."/>
            <person name="Li Q."/>
            <person name="Min J."/>
            <person name="Yang Y."/>
            <person name="Wang X."/>
            <person name="Fang X."/>
            <person name="Hall R.S."/>
            <person name="Hofmann A."/>
            <person name="Sternberg P.W."/>
            <person name="Jex A.R."/>
            <person name="Gasser R.B."/>
        </authorList>
    </citation>
    <scope>NUCLEOTIDE SEQUENCE [LARGE SCALE GENOMIC DNA]</scope>
    <source>
        <strain evidence="1">PN_DK_2014</strain>
    </source>
</reference>
<dbReference type="InterPro" id="IPR045864">
    <property type="entry name" value="aa-tRNA-synth_II/BPL/LPL"/>
</dbReference>
<gene>
    <name evidence="1" type="ORF">Tcan_07225</name>
</gene>
<protein>
    <submittedName>
        <fullName evidence="1">Uncharacterized protein</fullName>
    </submittedName>
</protein>
<evidence type="ECO:0000313" key="2">
    <source>
        <dbReference type="Proteomes" id="UP000031036"/>
    </source>
</evidence>
<comment type="caution">
    <text evidence="1">The sequence shown here is derived from an EMBL/GenBank/DDBJ whole genome shotgun (WGS) entry which is preliminary data.</text>
</comment>
<sequence>MMHPEQCVRMVVCVPVRRMMSHLACRFCANPESSVHVVDPLVDLRFRFEDKQKLRKMLKARKFDVDVEDVELKYRKWWKAYENVCADLSKEKRDSSLKRQMLDESEGLLGALRLPNDLAPETPTDDASLNVGFNGDPPKHMVFLRKAGMVKVDESTSSVYTIGLPTSLHSAVEKAIVQHFSASSMLISPPHMVRGAVIEAVNVPKETFPSFSSSGDTSSNYLTGHGLISLLSVFTKTHFAASSNQWPIHVLSSGSSYRNSSTGNTKPNLYEASQRKIVALLSICVDEGQECAEMESLVDEFEGLLKRSLGFPIKETLLMACQLHNYESCATSFVYGEHVEVGRISRSGTYIPSRLNIVHDSKDVGKVEFVHLVYAEIDITRLVGMIVEENIMGEQPVANVIAQLL</sequence>